<proteinExistence type="predicted"/>
<evidence type="ECO:0000313" key="3">
    <source>
        <dbReference type="EMBL" id="OWF48729.1"/>
    </source>
</evidence>
<dbReference type="EMBL" id="NEDP02003403">
    <property type="protein sequence ID" value="OWF48729.1"/>
    <property type="molecule type" value="Genomic_DNA"/>
</dbReference>
<name>A0A210QJ48_MIZYE</name>
<feature type="chain" id="PRO_5012307012" evidence="2">
    <location>
        <begin position="25"/>
        <end position="142"/>
    </location>
</feature>
<evidence type="ECO:0000256" key="2">
    <source>
        <dbReference type="SAM" id="SignalP"/>
    </source>
</evidence>
<evidence type="ECO:0000256" key="1">
    <source>
        <dbReference type="SAM" id="MobiDB-lite"/>
    </source>
</evidence>
<feature type="signal peptide" evidence="2">
    <location>
        <begin position="1"/>
        <end position="24"/>
    </location>
</feature>
<feature type="compositionally biased region" description="Basic and acidic residues" evidence="1">
    <location>
        <begin position="45"/>
        <end position="54"/>
    </location>
</feature>
<dbReference type="AlphaFoldDB" id="A0A210QJ48"/>
<organism evidence="3 4">
    <name type="scientific">Mizuhopecten yessoensis</name>
    <name type="common">Japanese scallop</name>
    <name type="synonym">Patinopecten yessoensis</name>
    <dbReference type="NCBI Taxonomy" id="6573"/>
    <lineage>
        <taxon>Eukaryota</taxon>
        <taxon>Metazoa</taxon>
        <taxon>Spiralia</taxon>
        <taxon>Lophotrochozoa</taxon>
        <taxon>Mollusca</taxon>
        <taxon>Bivalvia</taxon>
        <taxon>Autobranchia</taxon>
        <taxon>Pteriomorphia</taxon>
        <taxon>Pectinida</taxon>
        <taxon>Pectinoidea</taxon>
        <taxon>Pectinidae</taxon>
        <taxon>Mizuhopecten</taxon>
    </lineage>
</organism>
<comment type="caution">
    <text evidence="3">The sequence shown here is derived from an EMBL/GenBank/DDBJ whole genome shotgun (WGS) entry which is preliminary data.</text>
</comment>
<reference evidence="3 4" key="1">
    <citation type="journal article" date="2017" name="Nat. Ecol. Evol.">
        <title>Scallop genome provides insights into evolution of bilaterian karyotype and development.</title>
        <authorList>
            <person name="Wang S."/>
            <person name="Zhang J."/>
            <person name="Jiao W."/>
            <person name="Li J."/>
            <person name="Xun X."/>
            <person name="Sun Y."/>
            <person name="Guo X."/>
            <person name="Huan P."/>
            <person name="Dong B."/>
            <person name="Zhang L."/>
            <person name="Hu X."/>
            <person name="Sun X."/>
            <person name="Wang J."/>
            <person name="Zhao C."/>
            <person name="Wang Y."/>
            <person name="Wang D."/>
            <person name="Huang X."/>
            <person name="Wang R."/>
            <person name="Lv J."/>
            <person name="Li Y."/>
            <person name="Zhang Z."/>
            <person name="Liu B."/>
            <person name="Lu W."/>
            <person name="Hui Y."/>
            <person name="Liang J."/>
            <person name="Zhou Z."/>
            <person name="Hou R."/>
            <person name="Li X."/>
            <person name="Liu Y."/>
            <person name="Li H."/>
            <person name="Ning X."/>
            <person name="Lin Y."/>
            <person name="Zhao L."/>
            <person name="Xing Q."/>
            <person name="Dou J."/>
            <person name="Li Y."/>
            <person name="Mao J."/>
            <person name="Guo H."/>
            <person name="Dou H."/>
            <person name="Li T."/>
            <person name="Mu C."/>
            <person name="Jiang W."/>
            <person name="Fu Q."/>
            <person name="Fu X."/>
            <person name="Miao Y."/>
            <person name="Liu J."/>
            <person name="Yu Q."/>
            <person name="Li R."/>
            <person name="Liao H."/>
            <person name="Li X."/>
            <person name="Kong Y."/>
            <person name="Jiang Z."/>
            <person name="Chourrout D."/>
            <person name="Li R."/>
            <person name="Bao Z."/>
        </authorList>
    </citation>
    <scope>NUCLEOTIDE SEQUENCE [LARGE SCALE GENOMIC DNA]</scope>
    <source>
        <strain evidence="3 4">PY_sf001</strain>
    </source>
</reference>
<protein>
    <submittedName>
        <fullName evidence="3">Uncharacterized protein</fullName>
    </submittedName>
</protein>
<dbReference type="Proteomes" id="UP000242188">
    <property type="component" value="Unassembled WGS sequence"/>
</dbReference>
<evidence type="ECO:0000313" key="4">
    <source>
        <dbReference type="Proteomes" id="UP000242188"/>
    </source>
</evidence>
<keyword evidence="2" id="KW-0732">Signal</keyword>
<accession>A0A210QJ48</accession>
<feature type="region of interest" description="Disordered" evidence="1">
    <location>
        <begin position="29"/>
        <end position="54"/>
    </location>
</feature>
<gene>
    <name evidence="3" type="ORF">KP79_PYT23869</name>
</gene>
<sequence>MITTNMSRLMVILVLGLVASVIVARNVESEKEKKVDDVKEEDGQEEKKTMNKREANDLLEQQWKELMNQQKFDKTMKERKKEAVAEYFAEKKKKFENEFQTFEKICTCHTFKKNGVSEEKCSPEGCKVGEELSKATTEGYAA</sequence>
<keyword evidence="4" id="KW-1185">Reference proteome</keyword>